<protein>
    <submittedName>
        <fullName evidence="1">Uncharacterized protein</fullName>
    </submittedName>
</protein>
<name>E0UFJ6_GLOV7</name>
<gene>
    <name evidence="1" type="ordered locus">Cyan7822_4792</name>
</gene>
<proteinExistence type="predicted"/>
<accession>E0UFJ6</accession>
<dbReference type="KEGG" id="cyj:Cyan7822_4792"/>
<evidence type="ECO:0000313" key="2">
    <source>
        <dbReference type="Proteomes" id="UP000008206"/>
    </source>
</evidence>
<organism evidence="1 2">
    <name type="scientific">Gloeothece verrucosa (strain PCC 7822)</name>
    <name type="common">Cyanothece sp. (strain PCC 7822)</name>
    <dbReference type="NCBI Taxonomy" id="497965"/>
    <lineage>
        <taxon>Bacteria</taxon>
        <taxon>Bacillati</taxon>
        <taxon>Cyanobacteriota</taxon>
        <taxon>Cyanophyceae</taxon>
        <taxon>Oscillatoriophycideae</taxon>
        <taxon>Chroococcales</taxon>
        <taxon>Aphanothecaceae</taxon>
        <taxon>Gloeothece</taxon>
        <taxon>Gloeothece verrucosa</taxon>
    </lineage>
</organism>
<reference evidence="2" key="1">
    <citation type="journal article" date="2011" name="MBio">
        <title>Novel metabolic attributes of the genus Cyanothece, comprising a group of unicellular nitrogen-fixing Cyanobacteria.</title>
        <authorList>
            <person name="Bandyopadhyay A."/>
            <person name="Elvitigala T."/>
            <person name="Welsh E."/>
            <person name="Stockel J."/>
            <person name="Liberton M."/>
            <person name="Min H."/>
            <person name="Sherman L.A."/>
            <person name="Pakrasi H.B."/>
        </authorList>
    </citation>
    <scope>NUCLEOTIDE SEQUENCE [LARGE SCALE GENOMIC DNA]</scope>
    <source>
        <strain evidence="2">PCC 7822</strain>
    </source>
</reference>
<sequence length="58" mass="6394">MAPVELTRKGINAFVNALGYVDAVKFIRQFARGSGDYTQEHLFCCMSCRSIPNPLSLG</sequence>
<dbReference type="AlphaFoldDB" id="E0UFJ6"/>
<evidence type="ECO:0000313" key="1">
    <source>
        <dbReference type="EMBL" id="ADN16690.1"/>
    </source>
</evidence>
<dbReference type="RefSeq" id="WP_013324730.1">
    <property type="nucleotide sequence ID" value="NC_014501.1"/>
</dbReference>
<dbReference type="EMBL" id="CP002198">
    <property type="protein sequence ID" value="ADN16690.1"/>
    <property type="molecule type" value="Genomic_DNA"/>
</dbReference>
<dbReference type="HOGENOM" id="CLU_2971850_0_0_3"/>
<dbReference type="Proteomes" id="UP000008206">
    <property type="component" value="Chromosome"/>
</dbReference>
<keyword evidence="2" id="KW-1185">Reference proteome</keyword>